<protein>
    <submittedName>
        <fullName evidence="1">Uncharacterized protein</fullName>
    </submittedName>
</protein>
<dbReference type="InterPro" id="IPR036278">
    <property type="entry name" value="Sialidase_sf"/>
</dbReference>
<name>A0A0F9EBV1_9ZZZZ</name>
<dbReference type="AlphaFoldDB" id="A0A0F9EBV1"/>
<gene>
    <name evidence="1" type="ORF">LCGC14_2172380</name>
</gene>
<dbReference type="Gene3D" id="2.130.10.10">
    <property type="entry name" value="YVTN repeat-like/Quinoprotein amine dehydrogenase"/>
    <property type="match status" value="1"/>
</dbReference>
<dbReference type="SUPFAM" id="SSF50939">
    <property type="entry name" value="Sialidases"/>
    <property type="match status" value="1"/>
</dbReference>
<comment type="caution">
    <text evidence="1">The sequence shown here is derived from an EMBL/GenBank/DDBJ whole genome shotgun (WGS) entry which is preliminary data.</text>
</comment>
<reference evidence="1" key="1">
    <citation type="journal article" date="2015" name="Nature">
        <title>Complex archaea that bridge the gap between prokaryotes and eukaryotes.</title>
        <authorList>
            <person name="Spang A."/>
            <person name="Saw J.H."/>
            <person name="Jorgensen S.L."/>
            <person name="Zaremba-Niedzwiedzka K."/>
            <person name="Martijn J."/>
            <person name="Lind A.E."/>
            <person name="van Eijk R."/>
            <person name="Schleper C."/>
            <person name="Guy L."/>
            <person name="Ettema T.J."/>
        </authorList>
    </citation>
    <scope>NUCLEOTIDE SEQUENCE</scope>
</reference>
<feature type="non-terminal residue" evidence="1">
    <location>
        <position position="1"/>
    </location>
</feature>
<accession>A0A0F9EBV1</accession>
<proteinExistence type="predicted"/>
<evidence type="ECO:0000313" key="1">
    <source>
        <dbReference type="EMBL" id="KKL63711.1"/>
    </source>
</evidence>
<sequence length="351" mass="37049">NTSPGVSASITAGDTIEIDISATSDAVNMSTILKALYTDATSDEISSLNNNNARTIILALTGGKTLDTIEVRFRNLFGSALDHTRDLLEVRLITVIPVIGAGQKPLGIDVDLELGDKIYVTLWDGDLGGDLILKEFDDSIALQNTYTIANDTATIIDIDNRTFFLSPYTPAFFGTASLDDIIYIYGRWDDGAVKHLAKSTDGGASFSEIGDSPTWGADWVGGFFADDANTLYAFVNGVSPALYRSINAGTSWTNLSTLPFDVDSHGVSKHADGRILIANRINAAQMAAFANSPNYASWTNATGSPAFSTVGSGARSIIWVTENGKHKTDSLGAAFAKAAANQSAGRAGGTV</sequence>
<organism evidence="1">
    <name type="scientific">marine sediment metagenome</name>
    <dbReference type="NCBI Taxonomy" id="412755"/>
    <lineage>
        <taxon>unclassified sequences</taxon>
        <taxon>metagenomes</taxon>
        <taxon>ecological metagenomes</taxon>
    </lineage>
</organism>
<dbReference type="InterPro" id="IPR015943">
    <property type="entry name" value="WD40/YVTN_repeat-like_dom_sf"/>
</dbReference>
<dbReference type="EMBL" id="LAZR01028071">
    <property type="protein sequence ID" value="KKL63711.1"/>
    <property type="molecule type" value="Genomic_DNA"/>
</dbReference>